<evidence type="ECO:0000313" key="4">
    <source>
        <dbReference type="RefSeq" id="XP_022242635.1"/>
    </source>
</evidence>
<dbReference type="PROSITE" id="PS50238">
    <property type="entry name" value="RHOGAP"/>
    <property type="match status" value="1"/>
</dbReference>
<organism evidence="3 4">
    <name type="scientific">Limulus polyphemus</name>
    <name type="common">Atlantic horseshoe crab</name>
    <dbReference type="NCBI Taxonomy" id="6850"/>
    <lineage>
        <taxon>Eukaryota</taxon>
        <taxon>Metazoa</taxon>
        <taxon>Ecdysozoa</taxon>
        <taxon>Arthropoda</taxon>
        <taxon>Chelicerata</taxon>
        <taxon>Merostomata</taxon>
        <taxon>Xiphosura</taxon>
        <taxon>Limulidae</taxon>
        <taxon>Limulus</taxon>
    </lineage>
</organism>
<accession>A0ABM1SG80</accession>
<keyword evidence="3" id="KW-1185">Reference proteome</keyword>
<evidence type="ECO:0000313" key="3">
    <source>
        <dbReference type="Proteomes" id="UP000694941"/>
    </source>
</evidence>
<dbReference type="InterPro" id="IPR000198">
    <property type="entry name" value="RhoGAP_dom"/>
</dbReference>
<dbReference type="GeneID" id="106459950"/>
<dbReference type="InterPro" id="IPR057323">
    <property type="entry name" value="RHG40/28/18_ubiquitin"/>
</dbReference>
<dbReference type="InterPro" id="IPR008936">
    <property type="entry name" value="Rho_GTPase_activation_prot"/>
</dbReference>
<dbReference type="Pfam" id="PF00620">
    <property type="entry name" value="RhoGAP"/>
    <property type="match status" value="1"/>
</dbReference>
<protein>
    <submittedName>
        <fullName evidence="4">Rho GTPase-activating protein 18-like isoform X2</fullName>
    </submittedName>
</protein>
<name>A0ABM1SG80_LIMPO</name>
<dbReference type="PANTHER" id="PTHR14963:SF1">
    <property type="entry name" value="RHO GTPASE-ACTIVATING PROTEIN CONUNDRUM"/>
    <property type="match status" value="1"/>
</dbReference>
<keyword evidence="1" id="KW-0343">GTPase activation</keyword>
<gene>
    <name evidence="4" type="primary">LOC106459950</name>
</gene>
<dbReference type="PANTHER" id="PTHR14963">
    <property type="entry name" value="RHO GTPASE ACTIVATING PROTEIN 18,19-RELATED"/>
    <property type="match status" value="1"/>
</dbReference>
<dbReference type="SMART" id="SM00324">
    <property type="entry name" value="RhoGAP"/>
    <property type="match status" value="1"/>
</dbReference>
<dbReference type="Proteomes" id="UP000694941">
    <property type="component" value="Unplaced"/>
</dbReference>
<proteinExistence type="predicted"/>
<feature type="domain" description="Rho-GAP" evidence="2">
    <location>
        <begin position="343"/>
        <end position="548"/>
    </location>
</feature>
<dbReference type="RefSeq" id="XP_022242635.1">
    <property type="nucleotide sequence ID" value="XM_022386927.1"/>
</dbReference>
<dbReference type="Pfam" id="PF25442">
    <property type="entry name" value="Ubiquitin_RHG40_C"/>
    <property type="match status" value="1"/>
</dbReference>
<reference evidence="4" key="1">
    <citation type="submission" date="2025-08" db="UniProtKB">
        <authorList>
            <consortium name="RefSeq"/>
        </authorList>
    </citation>
    <scope>IDENTIFICATION</scope>
    <source>
        <tissue evidence="4">Muscle</tissue>
    </source>
</reference>
<dbReference type="SUPFAM" id="SSF48350">
    <property type="entry name" value="GTPase activation domain, GAP"/>
    <property type="match status" value="1"/>
</dbReference>
<evidence type="ECO:0000259" key="2">
    <source>
        <dbReference type="PROSITE" id="PS50238"/>
    </source>
</evidence>
<sequence length="701" mass="80405">METVNSQEFEDYWNEFRVLEEIIQNYDSDEFYDTSKPPEEGENEADWLRDAGFDVESLLEEDGQDKEKQLEEHLATLTHHQVEAVKKRFLTCKNTICRRQSHEHIPDVRDVFSHIPLEERTDPQAVSNALTNSSSPISTNGVCEDFSSDFEESVTVFRAPNNSYQFQEVPGIQEKYPKPQRKDKNFLRSGHKQYQLTPSEDLKSKSTTDIEGLRYQMRRSVREPSHPASSGNTWDVLEWTATGNDNQVDTNPYSEAVGTRRLVDKEKGFSELQCSEELPEVERPEEKLGITYPTYLGKEDLAKIRNLALIELTSLFDAFGLSYNRRKPLKRKLKESTNTIFGVPLTTLLEHDIQKYASCRVPLVFQRILFFLEKQGLKEVGLLRISSSKHKVEILKKEIEASFYSAPHQVENVLKNCSPHDVASVMKHFIRDLPEPLLTNKYMNAFLHIHDIHDPFKQLRALNMLVMLLPDVHRETLLALVTFLAQLAAEEEHNQMNLRNIAMIMAPNLFPPSSQRNSIKTDIDAELNMATKKCRATEMLIKYRDILWTVPSYLLQQVRQKNEYEVLRKADGKVGNPDKAEITVNAWQFTSQPVLISVSECTMVSDVLHQVAKLLGINFHPQDLANKGRSSRRSVPDIVPVLKPSQKCLQLTTDVDTFLQTHSLHEVGGNIGERRLEDEANALAVHLANPTAVWELRCCHW</sequence>
<evidence type="ECO:0000256" key="1">
    <source>
        <dbReference type="ARBA" id="ARBA00022468"/>
    </source>
</evidence>
<dbReference type="Gene3D" id="1.10.555.10">
    <property type="entry name" value="Rho GTPase activation protein"/>
    <property type="match status" value="1"/>
</dbReference>